<gene>
    <name evidence="2" type="ORF">F5891DRAFT_975809</name>
</gene>
<dbReference type="Proteomes" id="UP001195769">
    <property type="component" value="Unassembled WGS sequence"/>
</dbReference>
<comment type="caution">
    <text evidence="2">The sequence shown here is derived from an EMBL/GenBank/DDBJ whole genome shotgun (WGS) entry which is preliminary data.</text>
</comment>
<dbReference type="EMBL" id="JABBWK010000006">
    <property type="protein sequence ID" value="KAG1905617.1"/>
    <property type="molecule type" value="Genomic_DNA"/>
</dbReference>
<evidence type="ECO:0000256" key="1">
    <source>
        <dbReference type="SAM" id="MobiDB-lite"/>
    </source>
</evidence>
<dbReference type="RefSeq" id="XP_041231192.1">
    <property type="nucleotide sequence ID" value="XM_041376566.1"/>
</dbReference>
<protein>
    <submittedName>
        <fullName evidence="2">Uncharacterized protein</fullName>
    </submittedName>
</protein>
<proteinExistence type="predicted"/>
<evidence type="ECO:0000313" key="3">
    <source>
        <dbReference type="Proteomes" id="UP001195769"/>
    </source>
</evidence>
<accession>A0AAD4EGB7</accession>
<keyword evidence="3" id="KW-1185">Reference proteome</keyword>
<dbReference type="AlphaFoldDB" id="A0AAD4EGB7"/>
<evidence type="ECO:0000313" key="2">
    <source>
        <dbReference type="EMBL" id="KAG1905617.1"/>
    </source>
</evidence>
<dbReference type="GeneID" id="64670864"/>
<reference evidence="2" key="1">
    <citation type="journal article" date="2020" name="New Phytol.">
        <title>Comparative genomics reveals dynamic genome evolution in host specialist ectomycorrhizal fungi.</title>
        <authorList>
            <person name="Lofgren L.A."/>
            <person name="Nguyen N.H."/>
            <person name="Vilgalys R."/>
            <person name="Ruytinx J."/>
            <person name="Liao H.L."/>
            <person name="Branco S."/>
            <person name="Kuo A."/>
            <person name="LaButti K."/>
            <person name="Lipzen A."/>
            <person name="Andreopoulos W."/>
            <person name="Pangilinan J."/>
            <person name="Riley R."/>
            <person name="Hundley H."/>
            <person name="Na H."/>
            <person name="Barry K."/>
            <person name="Grigoriev I.V."/>
            <person name="Stajich J.E."/>
            <person name="Kennedy P.G."/>
        </authorList>
    </citation>
    <scope>NUCLEOTIDE SEQUENCE</scope>
    <source>
        <strain evidence="2">FC203</strain>
    </source>
</reference>
<name>A0AAD4EGB7_9AGAM</name>
<organism evidence="2 3">
    <name type="scientific">Suillus fuscotomentosus</name>
    <dbReference type="NCBI Taxonomy" id="1912939"/>
    <lineage>
        <taxon>Eukaryota</taxon>
        <taxon>Fungi</taxon>
        <taxon>Dikarya</taxon>
        <taxon>Basidiomycota</taxon>
        <taxon>Agaricomycotina</taxon>
        <taxon>Agaricomycetes</taxon>
        <taxon>Agaricomycetidae</taxon>
        <taxon>Boletales</taxon>
        <taxon>Suillineae</taxon>
        <taxon>Suillaceae</taxon>
        <taxon>Suillus</taxon>
    </lineage>
</organism>
<feature type="region of interest" description="Disordered" evidence="1">
    <location>
        <begin position="201"/>
        <end position="239"/>
    </location>
</feature>
<sequence length="311" mass="33094">MTNANFNFGFPVRQPVTVEVHLQDPAHQTAPTPPQPQKFNFGFAVNKQGPAAADSMASSPSVAPTTFNFGWAQSHSTEKAVVLAGQPLNTQGPAAVDSEPTPPSAPKTFNFGWTWPITTEKLSVLAAQPAPTPPSPAPKTVNFHWTRPITTEMLAVTEAQPEPTPPSPAPPTSNFGWTWSITTEKLVGLAAQPFNFGMDLDGEVPPSPPSPLNGQPIRHNRSSAPDNEMQAPVAEPSSTAGVGTHVGFDHNNKPFKFGCKVPPAKVGEWTLAPITAASPKPSPPLMPVDYTPKALPNFEGEYCTISFNLIV</sequence>